<keyword evidence="2" id="KW-1185">Reference proteome</keyword>
<gene>
    <name evidence="1" type="ORF">PIB30_115687</name>
</gene>
<dbReference type="Proteomes" id="UP001341840">
    <property type="component" value="Unassembled WGS sequence"/>
</dbReference>
<comment type="caution">
    <text evidence="1">The sequence shown here is derived from an EMBL/GenBank/DDBJ whole genome shotgun (WGS) entry which is preliminary data.</text>
</comment>
<proteinExistence type="predicted"/>
<reference evidence="1 2" key="1">
    <citation type="journal article" date="2023" name="Plants (Basel)">
        <title>Bridging the Gap: Combining Genomics and Transcriptomics Approaches to Understand Stylosanthes scabra, an Orphan Legume from the Brazilian Caatinga.</title>
        <authorList>
            <person name="Ferreira-Neto J.R.C."/>
            <person name="da Silva M.D."/>
            <person name="Binneck E."/>
            <person name="de Melo N.F."/>
            <person name="da Silva R.H."/>
            <person name="de Melo A.L.T.M."/>
            <person name="Pandolfi V."/>
            <person name="Bustamante F.O."/>
            <person name="Brasileiro-Vidal A.C."/>
            <person name="Benko-Iseppon A.M."/>
        </authorList>
    </citation>
    <scope>NUCLEOTIDE SEQUENCE [LARGE SCALE GENOMIC DNA]</scope>
    <source>
        <tissue evidence="1">Leaves</tissue>
    </source>
</reference>
<accession>A0ABU6W075</accession>
<evidence type="ECO:0000313" key="2">
    <source>
        <dbReference type="Proteomes" id="UP001341840"/>
    </source>
</evidence>
<dbReference type="EMBL" id="JASCZI010164325">
    <property type="protein sequence ID" value="MED6179280.1"/>
    <property type="molecule type" value="Genomic_DNA"/>
</dbReference>
<feature type="non-terminal residue" evidence="1">
    <location>
        <position position="80"/>
    </location>
</feature>
<name>A0ABU6W075_9FABA</name>
<organism evidence="1 2">
    <name type="scientific">Stylosanthes scabra</name>
    <dbReference type="NCBI Taxonomy" id="79078"/>
    <lineage>
        <taxon>Eukaryota</taxon>
        <taxon>Viridiplantae</taxon>
        <taxon>Streptophyta</taxon>
        <taxon>Embryophyta</taxon>
        <taxon>Tracheophyta</taxon>
        <taxon>Spermatophyta</taxon>
        <taxon>Magnoliopsida</taxon>
        <taxon>eudicotyledons</taxon>
        <taxon>Gunneridae</taxon>
        <taxon>Pentapetalae</taxon>
        <taxon>rosids</taxon>
        <taxon>fabids</taxon>
        <taxon>Fabales</taxon>
        <taxon>Fabaceae</taxon>
        <taxon>Papilionoideae</taxon>
        <taxon>50 kb inversion clade</taxon>
        <taxon>dalbergioids sensu lato</taxon>
        <taxon>Dalbergieae</taxon>
        <taxon>Pterocarpus clade</taxon>
        <taxon>Stylosanthes</taxon>
    </lineage>
</organism>
<evidence type="ECO:0000313" key="1">
    <source>
        <dbReference type="EMBL" id="MED6179280.1"/>
    </source>
</evidence>
<protein>
    <submittedName>
        <fullName evidence="1">Uncharacterized protein</fullName>
    </submittedName>
</protein>
<sequence>MQKFQATHERYNVLKDTKKDLVLQEIHEIVQETDPEKVQPQPATNTQPMVEEIKPKADIVQQQYDKFMQRKIEEEKQQNS</sequence>